<proteinExistence type="predicted"/>
<organism evidence="2">
    <name type="scientific">viral metagenome</name>
    <dbReference type="NCBI Taxonomy" id="1070528"/>
    <lineage>
        <taxon>unclassified sequences</taxon>
        <taxon>metagenomes</taxon>
        <taxon>organismal metagenomes</taxon>
    </lineage>
</organism>
<keyword evidence="1" id="KW-1133">Transmembrane helix</keyword>
<keyword evidence="1" id="KW-0812">Transmembrane</keyword>
<sequence length="88" mass="10364">MQNLFLFAIYTTVFFCVAKLLEMKYIDDEMKPLKFLVRDNIIVFSCSLVASYGYLYSESLFSNFMNFITENKIVEIQSPEIFTDKPVF</sequence>
<name>A0A6C0HYR8_9ZZZZ</name>
<feature type="transmembrane region" description="Helical" evidence="1">
    <location>
        <begin position="6"/>
        <end position="23"/>
    </location>
</feature>
<reference evidence="2" key="1">
    <citation type="journal article" date="2020" name="Nature">
        <title>Giant virus diversity and host interactions through global metagenomics.</title>
        <authorList>
            <person name="Schulz F."/>
            <person name="Roux S."/>
            <person name="Paez-Espino D."/>
            <person name="Jungbluth S."/>
            <person name="Walsh D.A."/>
            <person name="Denef V.J."/>
            <person name="McMahon K.D."/>
            <person name="Konstantinidis K.T."/>
            <person name="Eloe-Fadrosh E.A."/>
            <person name="Kyrpides N.C."/>
            <person name="Woyke T."/>
        </authorList>
    </citation>
    <scope>NUCLEOTIDE SEQUENCE</scope>
    <source>
        <strain evidence="2">GVMAG-M-3300023184-182</strain>
    </source>
</reference>
<evidence type="ECO:0000256" key="1">
    <source>
        <dbReference type="SAM" id="Phobius"/>
    </source>
</evidence>
<evidence type="ECO:0000313" key="2">
    <source>
        <dbReference type="EMBL" id="QHT85652.1"/>
    </source>
</evidence>
<dbReference type="AlphaFoldDB" id="A0A6C0HYR8"/>
<dbReference type="EMBL" id="MN740043">
    <property type="protein sequence ID" value="QHT85652.1"/>
    <property type="molecule type" value="Genomic_DNA"/>
</dbReference>
<feature type="transmembrane region" description="Helical" evidence="1">
    <location>
        <begin position="35"/>
        <end position="55"/>
    </location>
</feature>
<protein>
    <submittedName>
        <fullName evidence="2">Uncharacterized protein</fullName>
    </submittedName>
</protein>
<accession>A0A6C0HYR8</accession>
<keyword evidence="1" id="KW-0472">Membrane</keyword>